<reference evidence="6" key="1">
    <citation type="submission" date="2020-10" db="EMBL/GenBank/DDBJ databases">
        <authorList>
            <person name="Gilroy R."/>
        </authorList>
    </citation>
    <scope>NUCLEOTIDE SEQUENCE</scope>
    <source>
        <strain evidence="6">ChiHcec3-11533</strain>
    </source>
</reference>
<comment type="caution">
    <text evidence="6">The sequence shown here is derived from an EMBL/GenBank/DDBJ whole genome shotgun (WGS) entry which is preliminary data.</text>
</comment>
<feature type="binding site" evidence="4">
    <location>
        <position position="169"/>
    </location>
    <ligand>
        <name>Zn(2+)</name>
        <dbReference type="ChEBI" id="CHEBI:29105"/>
        <label>2</label>
    </ligand>
</feature>
<feature type="binding site" evidence="4">
    <location>
        <position position="20"/>
    </location>
    <ligand>
        <name>Zn(2+)</name>
        <dbReference type="ChEBI" id="CHEBI:29105"/>
        <label>1</label>
    </ligand>
</feature>
<evidence type="ECO:0000256" key="1">
    <source>
        <dbReference type="ARBA" id="ARBA00022723"/>
    </source>
</evidence>
<dbReference type="Proteomes" id="UP000824072">
    <property type="component" value="Unassembled WGS sequence"/>
</dbReference>
<evidence type="ECO:0000256" key="2">
    <source>
        <dbReference type="ARBA" id="ARBA00022801"/>
    </source>
</evidence>
<evidence type="ECO:0000256" key="4">
    <source>
        <dbReference type="PIRSR" id="PIRSR601559-51"/>
    </source>
</evidence>
<dbReference type="PANTHER" id="PTHR10819">
    <property type="entry name" value="PHOSPHOTRIESTERASE-RELATED"/>
    <property type="match status" value="1"/>
</dbReference>
<feature type="binding site" description="via carbamate group" evidence="4">
    <location>
        <position position="136"/>
    </location>
    <ligand>
        <name>Zn(2+)</name>
        <dbReference type="ChEBI" id="CHEBI:29105"/>
        <label>2</label>
    </ligand>
</feature>
<organism evidence="6 7">
    <name type="scientific">Candidatus Pullichristensenella excrementigallinarum</name>
    <dbReference type="NCBI Taxonomy" id="2840907"/>
    <lineage>
        <taxon>Bacteria</taxon>
        <taxon>Bacillati</taxon>
        <taxon>Bacillota</taxon>
        <taxon>Clostridia</taxon>
        <taxon>Candidatus Pullichristensenella</taxon>
    </lineage>
</organism>
<feature type="modified residue" description="N6-carboxylysine" evidence="3 5">
    <location>
        <position position="136"/>
    </location>
</feature>
<comment type="similarity">
    <text evidence="5">Belongs to the metallo-dependent hydrolases superfamily. Phosphotriesterase family.</text>
</comment>
<gene>
    <name evidence="6" type="ORF">IAB02_07435</name>
</gene>
<evidence type="ECO:0000256" key="3">
    <source>
        <dbReference type="PIRSR" id="PIRSR601559-50"/>
    </source>
</evidence>
<keyword evidence="1 4" id="KW-0479">Metal-binding</keyword>
<dbReference type="AlphaFoldDB" id="A0A9D1ICF7"/>
<accession>A0A9D1ICF7</accession>
<evidence type="ECO:0000313" key="6">
    <source>
        <dbReference type="EMBL" id="HIU34380.1"/>
    </source>
</evidence>
<feature type="binding site" evidence="4">
    <location>
        <position position="255"/>
    </location>
    <ligand>
        <name>Zn(2+)</name>
        <dbReference type="ChEBI" id="CHEBI:29105"/>
        <label>1</label>
    </ligand>
</feature>
<sequence length="307" mass="33483">MIQTVLGRVLPETLGHFQPHEHLFVHPTPASKKSPALEISSEEKSLAELLEYRQKGGGAIADAQPLGAGRDAGVLQELSRKSGVSIVAVTGYHVDMFYREGDPLPSLGEEALYERFSRELREGCEECVEVLPGAVKAAIGPAGSLDKFRARLRAAARAAADAGTALILHTQAGEDAVDAVRICGDCALAPERILVCHVDRQAEDFSVHEAVAKTGAYLEYDTIGRFKYHDDPSEIRLILHMLERGHGDKLLLALDTTAARLQSYGGEIGLTYLLEHFLPSLRRQGVSEEEIAQMTRRNPAKALRLET</sequence>
<feature type="binding site" evidence="4">
    <location>
        <position position="22"/>
    </location>
    <ligand>
        <name>Zn(2+)</name>
        <dbReference type="ChEBI" id="CHEBI:29105"/>
        <label>1</label>
    </ligand>
</feature>
<name>A0A9D1ICF7_9FIRM</name>
<protein>
    <submittedName>
        <fullName evidence="6">Phosphotriesterase</fullName>
    </submittedName>
</protein>
<dbReference type="PIRSF" id="PIRSF016839">
    <property type="entry name" value="PhP"/>
    <property type="match status" value="1"/>
</dbReference>
<dbReference type="GO" id="GO:0008270">
    <property type="term" value="F:zinc ion binding"/>
    <property type="evidence" value="ECO:0007669"/>
    <property type="project" value="InterPro"/>
</dbReference>
<reference evidence="6" key="2">
    <citation type="journal article" date="2021" name="PeerJ">
        <title>Extensive microbial diversity within the chicken gut microbiome revealed by metagenomics and culture.</title>
        <authorList>
            <person name="Gilroy R."/>
            <person name="Ravi A."/>
            <person name="Getino M."/>
            <person name="Pursley I."/>
            <person name="Horton D.L."/>
            <person name="Alikhan N.F."/>
            <person name="Baker D."/>
            <person name="Gharbi K."/>
            <person name="Hall N."/>
            <person name="Watson M."/>
            <person name="Adriaenssens E.M."/>
            <person name="Foster-Nyarko E."/>
            <person name="Jarju S."/>
            <person name="Secka A."/>
            <person name="Antonio M."/>
            <person name="Oren A."/>
            <person name="Chaudhuri R.R."/>
            <person name="La Ragione R."/>
            <person name="Hildebrand F."/>
            <person name="Pallen M.J."/>
        </authorList>
    </citation>
    <scope>NUCLEOTIDE SEQUENCE</scope>
    <source>
        <strain evidence="6">ChiHcec3-11533</strain>
    </source>
</reference>
<dbReference type="InterPro" id="IPR001559">
    <property type="entry name" value="Phosphotriesterase"/>
</dbReference>
<dbReference type="SUPFAM" id="SSF51556">
    <property type="entry name" value="Metallo-dependent hydrolases"/>
    <property type="match status" value="1"/>
</dbReference>
<evidence type="ECO:0000256" key="5">
    <source>
        <dbReference type="PROSITE-ProRule" id="PRU00679"/>
    </source>
</evidence>
<dbReference type="EMBL" id="DVMU01000168">
    <property type="protein sequence ID" value="HIU34380.1"/>
    <property type="molecule type" value="Genomic_DNA"/>
</dbReference>
<dbReference type="GO" id="GO:0016787">
    <property type="term" value="F:hydrolase activity"/>
    <property type="evidence" value="ECO:0007669"/>
    <property type="project" value="UniProtKB-KW"/>
</dbReference>
<comment type="cofactor">
    <cofactor evidence="4">
        <name>a divalent metal cation</name>
        <dbReference type="ChEBI" id="CHEBI:60240"/>
    </cofactor>
    <text evidence="4">Binds 2 divalent metal cations per subunit.</text>
</comment>
<dbReference type="PROSITE" id="PS51347">
    <property type="entry name" value="PHOSPHOTRIESTERASE_2"/>
    <property type="match status" value="1"/>
</dbReference>
<evidence type="ECO:0000313" key="7">
    <source>
        <dbReference type="Proteomes" id="UP000824072"/>
    </source>
</evidence>
<dbReference type="Pfam" id="PF02126">
    <property type="entry name" value="PTE"/>
    <property type="match status" value="1"/>
</dbReference>
<dbReference type="Gene3D" id="3.20.20.140">
    <property type="entry name" value="Metal-dependent hydrolases"/>
    <property type="match status" value="1"/>
</dbReference>
<feature type="binding site" evidence="4">
    <location>
        <position position="197"/>
    </location>
    <ligand>
        <name>Zn(2+)</name>
        <dbReference type="ChEBI" id="CHEBI:29105"/>
        <label>2</label>
    </ligand>
</feature>
<dbReference type="InterPro" id="IPR032466">
    <property type="entry name" value="Metal_Hydrolase"/>
</dbReference>
<dbReference type="PANTHER" id="PTHR10819:SF3">
    <property type="entry name" value="PHOSPHOTRIESTERASE-RELATED PROTEIN"/>
    <property type="match status" value="1"/>
</dbReference>
<feature type="binding site" description="via carbamate group" evidence="4">
    <location>
        <position position="136"/>
    </location>
    <ligand>
        <name>Zn(2+)</name>
        <dbReference type="ChEBI" id="CHEBI:29105"/>
        <label>1</label>
    </ligand>
</feature>
<keyword evidence="2" id="KW-0378">Hydrolase</keyword>
<proteinExistence type="inferred from homology"/>